<feature type="domain" description="FH2" evidence="1">
    <location>
        <begin position="1"/>
        <end position="209"/>
    </location>
</feature>
<name>A0A1I8IMZ7_9PLAT</name>
<dbReference type="InterPro" id="IPR042201">
    <property type="entry name" value="FH2_Formin_sf"/>
</dbReference>
<dbReference type="PROSITE" id="PS51444">
    <property type="entry name" value="FH2"/>
    <property type="match status" value="1"/>
</dbReference>
<keyword evidence="2" id="KW-1185">Reference proteome</keyword>
<accession>A0A1I8IMZ7</accession>
<sequence length="209" mass="23995">MNVRRLNWEKLELNNLGETIWGQISADRALSEVVNYLDIEGQFAVKKPKHTPSIVDKHLAKKDICILNGKKAHNIAILLGHLKLPIAELKAALYNMDESIYTAELLQQMIRFAPSSDEIEKYDNYNGPVSKLSKPDQFAYEMTRVPGYEQRLRAMLFKLNFSEKVESIRHTLLTVQRASRELCHSDKLARILEMILAMGNFLNQGNNRI</sequence>
<dbReference type="AlphaFoldDB" id="A0A1I8IMZ7"/>
<dbReference type="PANTHER" id="PTHR45725:SF3">
    <property type="entry name" value="DELPHILIN"/>
    <property type="match status" value="1"/>
</dbReference>
<dbReference type="Pfam" id="PF02181">
    <property type="entry name" value="FH2"/>
    <property type="match status" value="1"/>
</dbReference>
<dbReference type="PANTHER" id="PTHR45725">
    <property type="entry name" value="FORMIN HOMOLOGY 2 FAMILY MEMBER"/>
    <property type="match status" value="1"/>
</dbReference>
<dbReference type="InterPro" id="IPR051425">
    <property type="entry name" value="Formin_Homology"/>
</dbReference>
<dbReference type="Proteomes" id="UP000095280">
    <property type="component" value="Unplaced"/>
</dbReference>
<dbReference type="WBParaSite" id="maker-uti_cns_0014277-snap-gene-0.3-mRNA-1">
    <property type="protein sequence ID" value="maker-uti_cns_0014277-snap-gene-0.3-mRNA-1"/>
    <property type="gene ID" value="maker-uti_cns_0014277-snap-gene-0.3"/>
</dbReference>
<organism evidence="2 3">
    <name type="scientific">Macrostomum lignano</name>
    <dbReference type="NCBI Taxonomy" id="282301"/>
    <lineage>
        <taxon>Eukaryota</taxon>
        <taxon>Metazoa</taxon>
        <taxon>Spiralia</taxon>
        <taxon>Lophotrochozoa</taxon>
        <taxon>Platyhelminthes</taxon>
        <taxon>Rhabditophora</taxon>
        <taxon>Macrostomorpha</taxon>
        <taxon>Macrostomida</taxon>
        <taxon>Macrostomidae</taxon>
        <taxon>Macrostomum</taxon>
    </lineage>
</organism>
<protein>
    <submittedName>
        <fullName evidence="3">FH2 domain-containing protein</fullName>
    </submittedName>
</protein>
<evidence type="ECO:0000313" key="3">
    <source>
        <dbReference type="WBParaSite" id="maker-uti_cns_0014277-snap-gene-0.3-mRNA-1"/>
    </source>
</evidence>
<evidence type="ECO:0000259" key="1">
    <source>
        <dbReference type="PROSITE" id="PS51444"/>
    </source>
</evidence>
<reference evidence="3" key="1">
    <citation type="submission" date="2016-11" db="UniProtKB">
        <authorList>
            <consortium name="WormBaseParasite"/>
        </authorList>
    </citation>
    <scope>IDENTIFICATION</scope>
</reference>
<dbReference type="InterPro" id="IPR015425">
    <property type="entry name" value="FH2_Formin"/>
</dbReference>
<evidence type="ECO:0000313" key="2">
    <source>
        <dbReference type="Proteomes" id="UP000095280"/>
    </source>
</evidence>
<proteinExistence type="predicted"/>
<dbReference type="Gene3D" id="1.20.58.2220">
    <property type="entry name" value="Formin, FH2 domain"/>
    <property type="match status" value="1"/>
</dbReference>
<dbReference type="SUPFAM" id="SSF101447">
    <property type="entry name" value="Formin homology 2 domain (FH2 domain)"/>
    <property type="match status" value="1"/>
</dbReference>